<keyword evidence="5" id="KW-0653">Protein transport</keyword>
<dbReference type="InterPro" id="IPR038506">
    <property type="entry name" value="GLE1-like_sf"/>
</dbReference>
<protein>
    <recommendedName>
        <fullName evidence="9">mRNA export factor GLE1</fullName>
    </recommendedName>
    <alternativeName>
        <fullName evidence="10">Nucleoporin GLE1</fullName>
    </alternativeName>
</protein>
<reference evidence="13" key="1">
    <citation type="journal article" date="2014" name="Genome Announc.">
        <title>Draft genome sequence of the formaldehyde-resistant fungus Byssochlamys spectabilis No. 5 (anamorph Paecilomyces variotii No. 5) (NBRC109023).</title>
        <authorList>
            <person name="Oka T."/>
            <person name="Ekino K."/>
            <person name="Fukuda K."/>
            <person name="Nomura Y."/>
        </authorList>
    </citation>
    <scope>NUCLEOTIDE SEQUENCE [LARGE SCALE GENOMIC DNA]</scope>
    <source>
        <strain evidence="13">No. 5 / NBRC 109023</strain>
    </source>
</reference>
<evidence type="ECO:0000256" key="2">
    <source>
        <dbReference type="ARBA" id="ARBA00011056"/>
    </source>
</evidence>
<organism evidence="12 13">
    <name type="scientific">Byssochlamys spectabilis (strain No. 5 / NBRC 109023)</name>
    <name type="common">Paecilomyces variotii</name>
    <dbReference type="NCBI Taxonomy" id="1356009"/>
    <lineage>
        <taxon>Eukaryota</taxon>
        <taxon>Fungi</taxon>
        <taxon>Dikarya</taxon>
        <taxon>Ascomycota</taxon>
        <taxon>Pezizomycotina</taxon>
        <taxon>Eurotiomycetes</taxon>
        <taxon>Eurotiomycetidae</taxon>
        <taxon>Eurotiales</taxon>
        <taxon>Thermoascaceae</taxon>
        <taxon>Paecilomyces</taxon>
    </lineage>
</organism>
<comment type="similarity">
    <text evidence="2">Belongs to the GLE1 family.</text>
</comment>
<keyword evidence="6" id="KW-0811">Translocation</keyword>
<evidence type="ECO:0000256" key="5">
    <source>
        <dbReference type="ARBA" id="ARBA00022927"/>
    </source>
</evidence>
<evidence type="ECO:0000256" key="8">
    <source>
        <dbReference type="ARBA" id="ARBA00023242"/>
    </source>
</evidence>
<evidence type="ECO:0000256" key="1">
    <source>
        <dbReference type="ARBA" id="ARBA00004567"/>
    </source>
</evidence>
<dbReference type="GO" id="GO:0031369">
    <property type="term" value="F:translation initiation factor binding"/>
    <property type="evidence" value="ECO:0007669"/>
    <property type="project" value="TreeGrafter"/>
</dbReference>
<feature type="region of interest" description="Disordered" evidence="11">
    <location>
        <begin position="224"/>
        <end position="245"/>
    </location>
</feature>
<evidence type="ECO:0000256" key="6">
    <source>
        <dbReference type="ARBA" id="ARBA00023010"/>
    </source>
</evidence>
<dbReference type="AlphaFoldDB" id="V5G1T5"/>
<dbReference type="HOGENOM" id="CLU_018821_1_0_1"/>
<evidence type="ECO:0000256" key="11">
    <source>
        <dbReference type="SAM" id="MobiDB-lite"/>
    </source>
</evidence>
<name>V5G1T5_BYSSN</name>
<feature type="region of interest" description="Disordered" evidence="11">
    <location>
        <begin position="260"/>
        <end position="303"/>
    </location>
</feature>
<dbReference type="Proteomes" id="UP000018001">
    <property type="component" value="Unassembled WGS sequence"/>
</dbReference>
<comment type="subcellular location">
    <subcellularLocation>
        <location evidence="1">Nucleus</location>
        <location evidence="1">Nuclear pore complex</location>
    </subcellularLocation>
</comment>
<dbReference type="Pfam" id="PF07817">
    <property type="entry name" value="GLE1"/>
    <property type="match status" value="1"/>
</dbReference>
<proteinExistence type="inferred from homology"/>
<dbReference type="GO" id="GO:0016973">
    <property type="term" value="P:poly(A)+ mRNA export from nucleus"/>
    <property type="evidence" value="ECO:0007669"/>
    <property type="project" value="InterPro"/>
</dbReference>
<dbReference type="EMBL" id="BAUL01000241">
    <property type="protein sequence ID" value="GAD98343.1"/>
    <property type="molecule type" value="Genomic_DNA"/>
</dbReference>
<comment type="caution">
    <text evidence="12">The sequence shown here is derived from an EMBL/GenBank/DDBJ whole genome shotgun (WGS) entry which is preliminary data.</text>
</comment>
<dbReference type="InterPro" id="IPR012476">
    <property type="entry name" value="GLE1"/>
</dbReference>
<dbReference type="FunFam" id="1.25.40.510:FF:000004">
    <property type="entry name" value="Putative RNA export mediator Gle1"/>
    <property type="match status" value="1"/>
</dbReference>
<dbReference type="InParanoid" id="V5G1T5"/>
<sequence length="649" mass="74382">MLLFQETVCAAPVPESLETFFASKQSAKSNRETVCTERVGELPAGSAGRETAELAPSAIGVRDHGLASSNVEHASQAWVAPKIFQLGLDELSIESLIVPCHCCFFDAIESHGGTLARFKMARNKVQSYSSPSRAPDSPSRQLMFELVRDIEQIRITSVEMKKVKAYERKSFYENLDFIDQERKKKDDAALDAVAAFHDQVRHEAEDTLQDYFRQVEEERLRQEEEARKEKERIEREKAEKLRREQEEAARLEAERRAREEEERRKAEEAEKAKKAAEEERQRKDRERLEEEKRKQDAVRRKAEEEAARQRAEVEQQGQLERLKKLGATRQSQEEVNVHIRYLELHQHLKKFRKWLRDEAKNNPIIKQNMGDMRRTIKKCVGQLREGKGANRTQIQEIRTTFEKAASIAEPSVDVRQFFAFPPEHIANSEDNKVPALLVYMFNILSKSLISSLVNEAGISPKYAEPIGIVAAQIFSMEPFLYKGCAMVDILWAKYRVVCPALWGFYGDEKTVPGKIAIGWWRQEAGGPFVDEQAHADRMTGLGAGFAALTLRNFGKTPRQNPFPNTIFWYTMHKILTIPPEEIQETHLLLLTAMLRSSADRIVGFFGHVGLALLRTAIVDLPNKISKQSMALNGLKLLRELYKRERHILI</sequence>
<keyword evidence="7" id="KW-0906">Nuclear pore complex</keyword>
<gene>
    <name evidence="12" type="ORF">PVAR5_7035</name>
</gene>
<dbReference type="PANTHER" id="PTHR12960:SF0">
    <property type="entry name" value="MRNA EXPORT FACTOR GLE1"/>
    <property type="match status" value="1"/>
</dbReference>
<evidence type="ECO:0000313" key="13">
    <source>
        <dbReference type="Proteomes" id="UP000018001"/>
    </source>
</evidence>
<evidence type="ECO:0000256" key="4">
    <source>
        <dbReference type="ARBA" id="ARBA00022816"/>
    </source>
</evidence>
<evidence type="ECO:0000256" key="10">
    <source>
        <dbReference type="ARBA" id="ARBA00029983"/>
    </source>
</evidence>
<dbReference type="PANTHER" id="PTHR12960">
    <property type="entry name" value="GLE-1-RELATED"/>
    <property type="match status" value="1"/>
</dbReference>
<dbReference type="OrthoDB" id="420884at2759"/>
<dbReference type="GO" id="GO:0005737">
    <property type="term" value="C:cytoplasm"/>
    <property type="evidence" value="ECO:0007669"/>
    <property type="project" value="TreeGrafter"/>
</dbReference>
<dbReference type="eggNOG" id="KOG2412">
    <property type="taxonomic scope" value="Eukaryota"/>
</dbReference>
<evidence type="ECO:0000256" key="7">
    <source>
        <dbReference type="ARBA" id="ARBA00023132"/>
    </source>
</evidence>
<evidence type="ECO:0000313" key="12">
    <source>
        <dbReference type="EMBL" id="GAD98343.1"/>
    </source>
</evidence>
<dbReference type="GO" id="GO:0005543">
    <property type="term" value="F:phospholipid binding"/>
    <property type="evidence" value="ECO:0007669"/>
    <property type="project" value="TreeGrafter"/>
</dbReference>
<keyword evidence="4" id="KW-0509">mRNA transport</keyword>
<dbReference type="GO" id="GO:0044614">
    <property type="term" value="C:nuclear pore cytoplasmic filaments"/>
    <property type="evidence" value="ECO:0007669"/>
    <property type="project" value="TreeGrafter"/>
</dbReference>
<dbReference type="Gene3D" id="1.25.40.510">
    <property type="entry name" value="GLE1-like"/>
    <property type="match status" value="1"/>
</dbReference>
<keyword evidence="8" id="KW-0539">Nucleus</keyword>
<dbReference type="GO" id="GO:0000822">
    <property type="term" value="F:inositol hexakisphosphate binding"/>
    <property type="evidence" value="ECO:0007669"/>
    <property type="project" value="TreeGrafter"/>
</dbReference>
<evidence type="ECO:0000256" key="9">
    <source>
        <dbReference type="ARBA" id="ARBA00026227"/>
    </source>
</evidence>
<accession>V5G1T5</accession>
<evidence type="ECO:0000256" key="3">
    <source>
        <dbReference type="ARBA" id="ARBA00022448"/>
    </source>
</evidence>
<keyword evidence="13" id="KW-1185">Reference proteome</keyword>
<dbReference type="GO" id="GO:0015031">
    <property type="term" value="P:protein transport"/>
    <property type="evidence" value="ECO:0007669"/>
    <property type="project" value="UniProtKB-KW"/>
</dbReference>
<keyword evidence="3" id="KW-0813">Transport</keyword>